<evidence type="ECO:0000313" key="1">
    <source>
        <dbReference type="EMBL" id="TWP46228.1"/>
    </source>
</evidence>
<accession>A0A563EI94</accession>
<dbReference type="RefSeq" id="WP_146358775.1">
    <property type="nucleotide sequence ID" value="NZ_VOBR01000034.1"/>
</dbReference>
<reference evidence="1 2" key="1">
    <citation type="submission" date="2019-07" db="EMBL/GenBank/DDBJ databases">
        <title>Lentzea xizangensis sp. nov., isolated from Qinghai-Tibetan Plateau Soils.</title>
        <authorList>
            <person name="Huang J."/>
        </authorList>
    </citation>
    <scope>NUCLEOTIDE SEQUENCE [LARGE SCALE GENOMIC DNA]</scope>
    <source>
        <strain evidence="1 2">FXJ1.1311</strain>
    </source>
</reference>
<organism evidence="1 2">
    <name type="scientific">Lentzea tibetensis</name>
    <dbReference type="NCBI Taxonomy" id="2591470"/>
    <lineage>
        <taxon>Bacteria</taxon>
        <taxon>Bacillati</taxon>
        <taxon>Actinomycetota</taxon>
        <taxon>Actinomycetes</taxon>
        <taxon>Pseudonocardiales</taxon>
        <taxon>Pseudonocardiaceae</taxon>
        <taxon>Lentzea</taxon>
    </lineage>
</organism>
<comment type="caution">
    <text evidence="1">The sequence shown here is derived from an EMBL/GenBank/DDBJ whole genome shotgun (WGS) entry which is preliminary data.</text>
</comment>
<sequence>MTAPPALIEAVQEKLPLLAPEASLDAERGELLVPVPDGRARISLDSLAKTAATTPAEQWPALVESWLGTLRADLADAQAGNDVSPDQLRVQLKPHEDTPPTEALVLPYDQNFDAAIVVDHETRVSPLTYAQTAKLGAAVDEINRRAIKQTITQELANLDVRDHTLPNGVVTRVVAQDGNPYVTTILLSLDRFTPGDAPHGTIVAVPQYSAVLLHEVRTRDVIDFLVPFSRIAKSMHDEARDPFGTAVYWWVAGTYHRVEIEETGDDTAKAHLPVGLREVVDALPEAD</sequence>
<evidence type="ECO:0000313" key="2">
    <source>
        <dbReference type="Proteomes" id="UP000316639"/>
    </source>
</evidence>
<protein>
    <submittedName>
        <fullName evidence="1">Uncharacterized protein</fullName>
    </submittedName>
</protein>
<dbReference type="AlphaFoldDB" id="A0A563EI94"/>
<keyword evidence="2" id="KW-1185">Reference proteome</keyword>
<dbReference type="Proteomes" id="UP000316639">
    <property type="component" value="Unassembled WGS sequence"/>
</dbReference>
<gene>
    <name evidence="1" type="ORF">FKR81_36420</name>
</gene>
<proteinExistence type="predicted"/>
<dbReference type="OrthoDB" id="3812886at2"/>
<name>A0A563EI94_9PSEU</name>
<dbReference type="EMBL" id="VOBR01000034">
    <property type="protein sequence ID" value="TWP46228.1"/>
    <property type="molecule type" value="Genomic_DNA"/>
</dbReference>